<evidence type="ECO:0008006" key="4">
    <source>
        <dbReference type="Google" id="ProtNLM"/>
    </source>
</evidence>
<sequence>MKLLTQFVSVWSVLLLLLFSTTSLASAAVPAGLALIALTDKWQVMVEKQGELIVVEAIRNPRVMSYSASTQRVAFIGSDSVLYTYDLNAQTTTPVFDTAGAALDSTLRYTQPFYSQDGKWLYLVEMPDGKSRSTNIVAVSGDTGRKHYLVRKRSAQFEPYTRDTNDLFYSTASCVDDCEGMIWEIWQRENDTAKQFQLTLLNHVSNQPHLSADNWLYFSSNAPDRYYHIWRMRPQPGAPVEQLTFGSFRDSEPVTDQNGTLFFIRKTPSGTSLMRLEGDEAVQVTLPDTIMDIRNLEIKP</sequence>
<dbReference type="EMBL" id="CP018632">
    <property type="protein sequence ID" value="ASJ76269.1"/>
    <property type="molecule type" value="Genomic_DNA"/>
</dbReference>
<proteinExistence type="predicted"/>
<dbReference type="OrthoDB" id="9758793at2"/>
<keyword evidence="1" id="KW-0732">Signal</keyword>
<reference evidence="2 3" key="1">
    <citation type="submission" date="2016-12" db="EMBL/GenBank/DDBJ databases">
        <authorList>
            <person name="Song W.-J."/>
            <person name="Kurnit D.M."/>
        </authorList>
    </citation>
    <scope>NUCLEOTIDE SEQUENCE [LARGE SCALE GENOMIC DNA]</scope>
    <source>
        <strain evidence="2 3">IMCC3135</strain>
    </source>
</reference>
<dbReference type="Gene3D" id="2.120.10.30">
    <property type="entry name" value="TolB, C-terminal domain"/>
    <property type="match status" value="1"/>
</dbReference>
<gene>
    <name evidence="2" type="ORF">IMCC3135_31100</name>
</gene>
<dbReference type="InterPro" id="IPR011042">
    <property type="entry name" value="6-blade_b-propeller_TolB-like"/>
</dbReference>
<protein>
    <recommendedName>
        <fullName evidence="4">Protein TolB</fullName>
    </recommendedName>
</protein>
<organism evidence="2 3">
    <name type="scientific">Granulosicoccus antarcticus IMCC3135</name>
    <dbReference type="NCBI Taxonomy" id="1192854"/>
    <lineage>
        <taxon>Bacteria</taxon>
        <taxon>Pseudomonadati</taxon>
        <taxon>Pseudomonadota</taxon>
        <taxon>Gammaproteobacteria</taxon>
        <taxon>Chromatiales</taxon>
        <taxon>Granulosicoccaceae</taxon>
        <taxon>Granulosicoccus</taxon>
    </lineage>
</organism>
<evidence type="ECO:0000313" key="3">
    <source>
        <dbReference type="Proteomes" id="UP000250079"/>
    </source>
</evidence>
<dbReference type="KEGG" id="gai:IMCC3135_31100"/>
<name>A0A2Z2NY97_9GAMM</name>
<dbReference type="AlphaFoldDB" id="A0A2Z2NY97"/>
<evidence type="ECO:0000313" key="2">
    <source>
        <dbReference type="EMBL" id="ASJ76269.1"/>
    </source>
</evidence>
<feature type="signal peptide" evidence="1">
    <location>
        <begin position="1"/>
        <end position="27"/>
    </location>
</feature>
<feature type="chain" id="PRO_5016332128" description="Protein TolB" evidence="1">
    <location>
        <begin position="28"/>
        <end position="300"/>
    </location>
</feature>
<dbReference type="RefSeq" id="WP_088921069.1">
    <property type="nucleotide sequence ID" value="NZ_CP018632.1"/>
</dbReference>
<accession>A0A2Z2NY97</accession>
<dbReference type="SUPFAM" id="SSF69304">
    <property type="entry name" value="Tricorn protease N-terminal domain"/>
    <property type="match status" value="1"/>
</dbReference>
<keyword evidence="3" id="KW-1185">Reference proteome</keyword>
<dbReference type="Proteomes" id="UP000250079">
    <property type="component" value="Chromosome"/>
</dbReference>
<evidence type="ECO:0000256" key="1">
    <source>
        <dbReference type="SAM" id="SignalP"/>
    </source>
</evidence>